<gene>
    <name evidence="3" type="ORF">IHE44_0006372</name>
    <name evidence="2" type="ORF">IHE44_013416</name>
</gene>
<organism evidence="2">
    <name type="scientific">Lamprotornis superbus</name>
    <dbReference type="NCBI Taxonomy" id="245042"/>
    <lineage>
        <taxon>Eukaryota</taxon>
        <taxon>Metazoa</taxon>
        <taxon>Chordata</taxon>
        <taxon>Craniata</taxon>
        <taxon>Vertebrata</taxon>
        <taxon>Euteleostomi</taxon>
        <taxon>Archelosauria</taxon>
        <taxon>Archosauria</taxon>
        <taxon>Dinosauria</taxon>
        <taxon>Saurischia</taxon>
        <taxon>Theropoda</taxon>
        <taxon>Coelurosauria</taxon>
        <taxon>Aves</taxon>
        <taxon>Neognathae</taxon>
        <taxon>Neoaves</taxon>
        <taxon>Telluraves</taxon>
        <taxon>Australaves</taxon>
        <taxon>Passeriformes</taxon>
        <taxon>Sturnidae</taxon>
        <taxon>Lamprotornis</taxon>
    </lineage>
</organism>
<reference evidence="3 4" key="2">
    <citation type="journal article" date="2021" name="J. Hered.">
        <title>Feather Gene Expression Elucidates the Developmental Basis of Plumage Iridescence in African Starlings.</title>
        <authorList>
            <person name="Rubenstein D.R."/>
            <person name="Corvelo A."/>
            <person name="MacManes M.D."/>
            <person name="Maia R."/>
            <person name="Narzisi G."/>
            <person name="Rousaki A."/>
            <person name="Vandenabeele P."/>
            <person name="Shawkey M.D."/>
            <person name="Solomon J."/>
        </authorList>
    </citation>
    <scope>NUCLEOTIDE SEQUENCE [LARGE SCALE GENOMIC DNA]</scope>
    <source>
        <strain evidence="3">SS15</strain>
    </source>
</reference>
<feature type="compositionally biased region" description="Low complexity" evidence="1">
    <location>
        <begin position="459"/>
        <end position="469"/>
    </location>
</feature>
<protein>
    <submittedName>
        <fullName evidence="2">Uncharacterized protein</fullName>
    </submittedName>
</protein>
<proteinExistence type="predicted"/>
<evidence type="ECO:0000256" key="1">
    <source>
        <dbReference type="SAM" id="MobiDB-lite"/>
    </source>
</evidence>
<keyword evidence="4" id="KW-1185">Reference proteome</keyword>
<evidence type="ECO:0000313" key="2">
    <source>
        <dbReference type="EMBL" id="KAG0132522.1"/>
    </source>
</evidence>
<evidence type="ECO:0000313" key="3">
    <source>
        <dbReference type="EMBL" id="KAI1233167.1"/>
    </source>
</evidence>
<evidence type="ECO:0000313" key="4">
    <source>
        <dbReference type="Proteomes" id="UP000618051"/>
    </source>
</evidence>
<dbReference type="EMBL" id="JADDUC020000020">
    <property type="protein sequence ID" value="KAI1233167.1"/>
    <property type="molecule type" value="Genomic_DNA"/>
</dbReference>
<name>A0A835P5J7_9PASS</name>
<feature type="region of interest" description="Disordered" evidence="1">
    <location>
        <begin position="394"/>
        <end position="486"/>
    </location>
</feature>
<accession>A0A835P5J7</accession>
<dbReference type="AlphaFoldDB" id="A0A835P5J7"/>
<sequence length="486" mass="53346">MHINVLQGLDLSATHSSSRANGFLFSLLNFNDSNSSTSECVQTGVEENIPPQKRGAFLIDSAYPAAPEAEVCLWMELKAGGLSPVDAGAGLRSCKYPQGNLLCPSPKSAHMGRWLIWGANSFCLVLQIRVRLELLPMKFVLQNYRMHRALLFAFHIHVAIKKCACEIKSRDKAQLQTQSSQGQGWPALNVKSLRDWLEVEFPLVIGANCKTLKRYKNPCKTIATESSTCLGRPQRNTSAAALNSPGQFNPFLAFPQGRALPPPHEIQEKKIQEKKPTRATAISPCLAIREHLKQTHSPSPNCFHLNPPPTSEHAEAEDALNWKATSLNNIEKVACKKNKGWRLLSSTRGTRADLKRSSLWGRNEKKHSSHLPSPRQHCLHPQGAEILPELGISRTFPFHSDPNKDKRRKQENPQGYFGVSGGLSSLAGAGDTEESRAEEGRGVCLTPKAAEPPAPPSPSSAIKSQPSPSWGCMAAAERPSWNPHLG</sequence>
<dbReference type="Proteomes" id="UP000618051">
    <property type="component" value="Unassembled WGS sequence"/>
</dbReference>
<reference evidence="2" key="1">
    <citation type="submission" date="2020-10" db="EMBL/GenBank/DDBJ databases">
        <title>Feather gene expression reveals the developmental basis of iridescence in African starlings.</title>
        <authorList>
            <person name="Rubenstein D.R."/>
        </authorList>
    </citation>
    <scope>NUCLEOTIDE SEQUENCE</scope>
    <source>
        <strain evidence="2">SS15</strain>
        <tissue evidence="2">Liver</tissue>
    </source>
</reference>
<reference evidence="3" key="3">
    <citation type="submission" date="2022-01" db="EMBL/GenBank/DDBJ databases">
        <authorList>
            <person name="Rubenstein D.R."/>
        </authorList>
    </citation>
    <scope>NUCLEOTIDE SEQUENCE</scope>
    <source>
        <strain evidence="3">SS15</strain>
        <tissue evidence="3">Liver</tissue>
    </source>
</reference>
<feature type="region of interest" description="Disordered" evidence="1">
    <location>
        <begin position="355"/>
        <end position="379"/>
    </location>
</feature>
<feature type="non-terminal residue" evidence="2">
    <location>
        <position position="1"/>
    </location>
</feature>
<dbReference type="EMBL" id="JADDUC010000008">
    <property type="protein sequence ID" value="KAG0132522.1"/>
    <property type="molecule type" value="Genomic_DNA"/>
</dbReference>
<feature type="compositionally biased region" description="Basic and acidic residues" evidence="1">
    <location>
        <begin position="401"/>
        <end position="411"/>
    </location>
</feature>
<comment type="caution">
    <text evidence="2">The sequence shown here is derived from an EMBL/GenBank/DDBJ whole genome shotgun (WGS) entry which is preliminary data.</text>
</comment>